<proteinExistence type="predicted"/>
<dbReference type="PROSITE" id="PS51257">
    <property type="entry name" value="PROKAR_LIPOPROTEIN"/>
    <property type="match status" value="1"/>
</dbReference>
<dbReference type="Proteomes" id="UP001312865">
    <property type="component" value="Unassembled WGS sequence"/>
</dbReference>
<evidence type="ECO:0008006" key="4">
    <source>
        <dbReference type="Google" id="ProtNLM"/>
    </source>
</evidence>
<keyword evidence="3" id="KW-1185">Reference proteome</keyword>
<reference evidence="2 3" key="1">
    <citation type="journal article" date="2018" name="J. Microbiol.">
        <title>Bacillus spongiae sp. nov., isolated from sponge of Jeju Island.</title>
        <authorList>
            <person name="Lee G.E."/>
            <person name="Im W.T."/>
            <person name="Park J.S."/>
        </authorList>
    </citation>
    <scope>NUCLEOTIDE SEQUENCE [LARGE SCALE GENOMIC DNA]</scope>
    <source>
        <strain evidence="2 3">135PIL107-10</strain>
    </source>
</reference>
<feature type="transmembrane region" description="Helical" evidence="1">
    <location>
        <begin position="41"/>
        <end position="63"/>
    </location>
</feature>
<name>A0ABU8HIC3_9BACI</name>
<evidence type="ECO:0000313" key="3">
    <source>
        <dbReference type="Proteomes" id="UP001312865"/>
    </source>
</evidence>
<comment type="caution">
    <text evidence="2">The sequence shown here is derived from an EMBL/GenBank/DDBJ whole genome shotgun (WGS) entry which is preliminary data.</text>
</comment>
<evidence type="ECO:0000256" key="1">
    <source>
        <dbReference type="SAM" id="Phobius"/>
    </source>
</evidence>
<organism evidence="2 3">
    <name type="scientific">Bacillus spongiae</name>
    <dbReference type="NCBI Taxonomy" id="2683610"/>
    <lineage>
        <taxon>Bacteria</taxon>
        <taxon>Bacillati</taxon>
        <taxon>Bacillota</taxon>
        <taxon>Bacilli</taxon>
        <taxon>Bacillales</taxon>
        <taxon>Bacillaceae</taxon>
        <taxon>Bacillus</taxon>
    </lineage>
</organism>
<gene>
    <name evidence="2" type="ORF">WAK64_19095</name>
</gene>
<keyword evidence="1" id="KW-0472">Membrane</keyword>
<sequence length="75" mass="8713">MGKYIYLIIGIVFLLSGCIVVYNGYKPKVGPIENGPNYQHIWFLFYIFSLYATAAFIKSFLLFRVEKIVQKINNN</sequence>
<keyword evidence="1" id="KW-1133">Transmembrane helix</keyword>
<dbReference type="EMBL" id="JBBAXC010000021">
    <property type="protein sequence ID" value="MEI5909159.1"/>
    <property type="molecule type" value="Genomic_DNA"/>
</dbReference>
<feature type="transmembrane region" description="Helical" evidence="1">
    <location>
        <begin position="5"/>
        <end position="25"/>
    </location>
</feature>
<accession>A0ABU8HIC3</accession>
<evidence type="ECO:0000313" key="2">
    <source>
        <dbReference type="EMBL" id="MEI5909159.1"/>
    </source>
</evidence>
<keyword evidence="1" id="KW-0812">Transmembrane</keyword>
<protein>
    <recommendedName>
        <fullName evidence="4">Lipoprotein</fullName>
    </recommendedName>
</protein>
<dbReference type="RefSeq" id="WP_336588604.1">
    <property type="nucleotide sequence ID" value="NZ_JBBAXC010000021.1"/>
</dbReference>